<dbReference type="GO" id="GO:0016491">
    <property type="term" value="F:oxidoreductase activity"/>
    <property type="evidence" value="ECO:0007669"/>
    <property type="project" value="UniProtKB-KW"/>
</dbReference>
<dbReference type="SUPFAM" id="SSF51905">
    <property type="entry name" value="FAD/NAD(P)-binding domain"/>
    <property type="match status" value="1"/>
</dbReference>
<gene>
    <name evidence="6" type="ORF">E3J84_01910</name>
</gene>
<reference evidence="6 7" key="1">
    <citation type="submission" date="2019-03" db="EMBL/GenBank/DDBJ databases">
        <title>Metabolic potential of uncultured bacteria and archaea associated with petroleum seepage in deep-sea sediments.</title>
        <authorList>
            <person name="Dong X."/>
            <person name="Hubert C."/>
        </authorList>
    </citation>
    <scope>NUCLEOTIDE SEQUENCE [LARGE SCALE GENOMIC DNA]</scope>
    <source>
        <strain evidence="6">E44_bin7</strain>
    </source>
</reference>
<evidence type="ECO:0000259" key="4">
    <source>
        <dbReference type="Pfam" id="PF00890"/>
    </source>
</evidence>
<evidence type="ECO:0000256" key="1">
    <source>
        <dbReference type="ARBA" id="ARBA00022630"/>
    </source>
</evidence>
<comment type="caution">
    <text evidence="6">The sequence shown here is derived from an EMBL/GenBank/DDBJ whole genome shotgun (WGS) entry which is preliminary data.</text>
</comment>
<dbReference type="PIRSF" id="PIRSF000171">
    <property type="entry name" value="SDHA_APRA_LASPO"/>
    <property type="match status" value="1"/>
</dbReference>
<dbReference type="InterPro" id="IPR037099">
    <property type="entry name" value="Fum_R/Succ_DH_flav-like_C_sf"/>
</dbReference>
<organism evidence="6 7">
    <name type="scientific">Aerophobetes bacterium</name>
    <dbReference type="NCBI Taxonomy" id="2030807"/>
    <lineage>
        <taxon>Bacteria</taxon>
        <taxon>Candidatus Aerophobota</taxon>
    </lineage>
</organism>
<protein>
    <submittedName>
        <fullName evidence="6">FAD-binding protein</fullName>
    </submittedName>
</protein>
<dbReference type="SUPFAM" id="SSF46977">
    <property type="entry name" value="Succinate dehydrogenase/fumarate reductase flavoprotein C-terminal domain"/>
    <property type="match status" value="1"/>
</dbReference>
<keyword evidence="1" id="KW-0285">Flavoprotein</keyword>
<dbReference type="InterPro" id="IPR030664">
    <property type="entry name" value="SdhA/FrdA/AprA"/>
</dbReference>
<dbReference type="Gene3D" id="3.90.700.10">
    <property type="entry name" value="Succinate dehydrogenase/fumarate reductase flavoprotein, catalytic domain"/>
    <property type="match status" value="1"/>
</dbReference>
<dbReference type="Pfam" id="PF00890">
    <property type="entry name" value="FAD_binding_2"/>
    <property type="match status" value="1"/>
</dbReference>
<name>A0A523S2E2_UNCAE</name>
<dbReference type="InterPro" id="IPR015939">
    <property type="entry name" value="Fum_Rdtase/Succ_DH_flav-like_C"/>
</dbReference>
<dbReference type="InterPro" id="IPR027477">
    <property type="entry name" value="Succ_DH/fumarate_Rdtase_cat_sf"/>
</dbReference>
<dbReference type="EMBL" id="SOKJ01000101">
    <property type="protein sequence ID" value="TET12213.1"/>
    <property type="molecule type" value="Genomic_DNA"/>
</dbReference>
<dbReference type="PRINTS" id="PR00368">
    <property type="entry name" value="FADPNR"/>
</dbReference>
<evidence type="ECO:0000313" key="7">
    <source>
        <dbReference type="Proteomes" id="UP000316360"/>
    </source>
</evidence>
<feature type="domain" description="FAD-dependent oxidoreductase 2 FAD-binding" evidence="4">
    <location>
        <begin position="12"/>
        <end position="386"/>
    </location>
</feature>
<evidence type="ECO:0000259" key="5">
    <source>
        <dbReference type="Pfam" id="PF02910"/>
    </source>
</evidence>
<dbReference type="PANTHER" id="PTHR11632:SF51">
    <property type="entry name" value="SUCCINATE DEHYDROGENASE [UBIQUINONE] FLAVOPROTEIN SUBUNIT, MITOCHONDRIAL"/>
    <property type="match status" value="1"/>
</dbReference>
<dbReference type="AlphaFoldDB" id="A0A523S2E2"/>
<keyword evidence="2" id="KW-0560">Oxidoreductase</keyword>
<dbReference type="PANTHER" id="PTHR11632">
    <property type="entry name" value="SUCCINATE DEHYDROGENASE 2 FLAVOPROTEIN SUBUNIT"/>
    <property type="match status" value="1"/>
</dbReference>
<evidence type="ECO:0000313" key="6">
    <source>
        <dbReference type="EMBL" id="TET12213.1"/>
    </source>
</evidence>
<dbReference type="Pfam" id="PF02910">
    <property type="entry name" value="Succ_DH_flav_C"/>
    <property type="match status" value="1"/>
</dbReference>
<dbReference type="Gene3D" id="3.50.50.60">
    <property type="entry name" value="FAD/NAD(P)-binding domain"/>
    <property type="match status" value="1"/>
</dbReference>
<dbReference type="Proteomes" id="UP000316360">
    <property type="component" value="Unassembled WGS sequence"/>
</dbReference>
<dbReference type="InterPro" id="IPR036188">
    <property type="entry name" value="FAD/NAD-bd_sf"/>
</dbReference>
<feature type="active site" description="Proton acceptor" evidence="3">
    <location>
        <position position="282"/>
    </location>
</feature>
<dbReference type="SUPFAM" id="SSF56425">
    <property type="entry name" value="Succinate dehydrogenase/fumarate reductase flavoprotein, catalytic domain"/>
    <property type="match status" value="1"/>
</dbReference>
<feature type="domain" description="Fumarate reductase/succinate dehydrogenase flavoprotein-like C-terminal" evidence="5">
    <location>
        <begin position="447"/>
        <end position="566"/>
    </location>
</feature>
<evidence type="ECO:0000256" key="2">
    <source>
        <dbReference type="ARBA" id="ARBA00023002"/>
    </source>
</evidence>
<accession>A0A523S2E2</accession>
<proteinExistence type="predicted"/>
<dbReference type="PRINTS" id="PR00411">
    <property type="entry name" value="PNDRDTASEI"/>
</dbReference>
<dbReference type="Gene3D" id="1.20.58.100">
    <property type="entry name" value="Fumarate reductase/succinate dehydrogenase flavoprotein-like, C-terminal domain"/>
    <property type="match status" value="1"/>
</dbReference>
<sequence length="591" mass="67072">MKHLVEDVVETDILVIGGGGSAAIAAISAAENGARPLIVDKGQMGKSGCTPNAHGGMAVSHLHPQDNWKIHFEDTMYSGGFLNDQRLVEILCKESLKFIKKLESFGAVFDREPNGNYRLRTFGGHTYPRSIYSGDATGHELMTCLKREIYRKDIPVINEVMILKLLIDDGRIAGALGIDKKNSNLYLFKAPTVIIATGGGVGSWPAAAERQMGDGYSMALRAGAELIDMEFVQYHPTHTWWPYGVRGSVSESVRSEGGYLMNSLGERFMKKYAPKRMELSTRDYVSICEYREILEGRGSEHQGIYLSVAHLPPELIESKLRTVFSKYLVYGYDIRKQPMEIKYRPHYYNGGIDIDHKGETKISGLYAAGEAAGGVHGGNRLGSNSLIDLVIFGDIAGRSAAVKALEKGYKRKINWEEIQKERVKIDRLINNESKQAIRPMSIRRSHTEMMDKFMGVIRSESGIKKMLEEVEKLKEDIIPKLYVADKSRRYNYELIDTLEIFVRLDIEEMATKAALLRRESRATHFREDYPKMDNKNWLKNIVFYMDNGEIKFTTRPIIKTILDPQKIKEFYESDFPWHEERNKGKEAGNKW</sequence>
<dbReference type="InterPro" id="IPR003953">
    <property type="entry name" value="FAD-dep_OxRdtase_2_FAD-bd"/>
</dbReference>
<evidence type="ECO:0000256" key="3">
    <source>
        <dbReference type="PIRSR" id="PIRSR000171-1"/>
    </source>
</evidence>